<feature type="domain" description="UBE2O-like tandem tSH3-B" evidence="1">
    <location>
        <begin position="53"/>
        <end position="180"/>
    </location>
</feature>
<evidence type="ECO:0000313" key="2">
    <source>
        <dbReference type="EMBL" id="KJH46279.1"/>
    </source>
</evidence>
<evidence type="ECO:0000259" key="1">
    <source>
        <dbReference type="Pfam" id="PF23046"/>
    </source>
</evidence>
<evidence type="ECO:0000313" key="3">
    <source>
        <dbReference type="Proteomes" id="UP000053766"/>
    </source>
</evidence>
<keyword evidence="3" id="KW-1185">Reference proteome</keyword>
<dbReference type="OrthoDB" id="47801at2759"/>
<reference evidence="3" key="2">
    <citation type="journal article" date="2016" name="Sci. Rep.">
        <title>Dictyocaulus viviparus genome, variome and transcriptome elucidate lungworm biology and support future intervention.</title>
        <authorList>
            <person name="McNulty S.N."/>
            <person name="Strube C."/>
            <person name="Rosa B.A."/>
            <person name="Martin J.C."/>
            <person name="Tyagi R."/>
            <person name="Choi Y.J."/>
            <person name="Wang Q."/>
            <person name="Hallsworth Pepin K."/>
            <person name="Zhang X."/>
            <person name="Ozersky P."/>
            <person name="Wilson R.K."/>
            <person name="Sternberg P.W."/>
            <person name="Gasser R.B."/>
            <person name="Mitreva M."/>
        </authorList>
    </citation>
    <scope>NUCLEOTIDE SEQUENCE [LARGE SCALE GENOMIC DNA]</scope>
    <source>
        <strain evidence="3">HannoverDv2000</strain>
    </source>
</reference>
<organism evidence="2 3">
    <name type="scientific">Dictyocaulus viviparus</name>
    <name type="common">Bovine lungworm</name>
    <dbReference type="NCBI Taxonomy" id="29172"/>
    <lineage>
        <taxon>Eukaryota</taxon>
        <taxon>Metazoa</taxon>
        <taxon>Ecdysozoa</taxon>
        <taxon>Nematoda</taxon>
        <taxon>Chromadorea</taxon>
        <taxon>Rhabditida</taxon>
        <taxon>Rhabditina</taxon>
        <taxon>Rhabditomorpha</taxon>
        <taxon>Strongyloidea</taxon>
        <taxon>Metastrongylidae</taxon>
        <taxon>Dictyocaulus</taxon>
    </lineage>
</organism>
<dbReference type="Proteomes" id="UP000053766">
    <property type="component" value="Unassembled WGS sequence"/>
</dbReference>
<protein>
    <recommendedName>
        <fullName evidence="1">UBE2O-like tandem tSH3-B domain-containing protein</fullName>
    </recommendedName>
</protein>
<accession>A0A0D8XR52</accession>
<dbReference type="Pfam" id="PF23046">
    <property type="entry name" value="tSH3-B_UBE2O"/>
    <property type="match status" value="1"/>
</dbReference>
<proteinExistence type="predicted"/>
<dbReference type="EMBL" id="KN716361">
    <property type="protein sequence ID" value="KJH46279.1"/>
    <property type="molecule type" value="Genomic_DNA"/>
</dbReference>
<dbReference type="InterPro" id="IPR057735">
    <property type="entry name" value="UBE2O-like_tSH3-B"/>
</dbReference>
<name>A0A0D8XR52_DICVI</name>
<dbReference type="AlphaFoldDB" id="A0A0D8XR52"/>
<reference evidence="2 3" key="1">
    <citation type="submission" date="2013-11" db="EMBL/GenBank/DDBJ databases">
        <title>Draft genome of the bovine lungworm Dictyocaulus viviparus.</title>
        <authorList>
            <person name="Mitreva M."/>
        </authorList>
    </citation>
    <scope>NUCLEOTIDE SEQUENCE [LARGE SCALE GENOMIC DNA]</scope>
    <source>
        <strain evidence="2 3">HannoverDv2000</strain>
    </source>
</reference>
<gene>
    <name evidence="2" type="ORF">DICVIV_07667</name>
</gene>
<sequence length="193" mass="22350">MRLPRFDTDIGQIVHIEVRGDVLMMPRKNIVVKNVPLGKNDYTEMVNYNSPYNFVMYKDWIGNAYDCVNDVTLLHRGRYRFVVREGRRYGVFLCREERSDRMKALVPGECVAISINDALGRFATWEQTPPRSLTCSTRRRTTESIKCVIEKIETHSLIVNWITSPSSTTSPPKIIPKSEIMKHVIVDFLQLLN</sequence>